<dbReference type="InterPro" id="IPR001387">
    <property type="entry name" value="Cro/C1-type_HTH"/>
</dbReference>
<dbReference type="RefSeq" id="WP_196954544.1">
    <property type="nucleotide sequence ID" value="NZ_JADWYK010000004.1"/>
</dbReference>
<dbReference type="InterPro" id="IPR050807">
    <property type="entry name" value="TransReg_Diox_bact_type"/>
</dbReference>
<evidence type="ECO:0000256" key="5">
    <source>
        <dbReference type="ARBA" id="ARBA00023136"/>
    </source>
</evidence>
<name>A0ABS0L077_9BACT</name>
<evidence type="ECO:0000256" key="2">
    <source>
        <dbReference type="ARBA" id="ARBA00022692"/>
    </source>
</evidence>
<feature type="transmembrane region" description="Helical" evidence="7">
    <location>
        <begin position="189"/>
        <end position="209"/>
    </location>
</feature>
<comment type="subcellular location">
    <subcellularLocation>
        <location evidence="1">Membrane</location>
        <topology evidence="1">Multi-pass membrane protein</topology>
    </subcellularLocation>
</comment>
<protein>
    <submittedName>
        <fullName evidence="9">Helix-turn-helix domain-containing protein</fullName>
    </submittedName>
</protein>
<feature type="region of interest" description="Disordered" evidence="6">
    <location>
        <begin position="86"/>
        <end position="114"/>
    </location>
</feature>
<feature type="transmembrane region" description="Helical" evidence="7">
    <location>
        <begin position="221"/>
        <end position="241"/>
    </location>
</feature>
<evidence type="ECO:0000259" key="8">
    <source>
        <dbReference type="PROSITE" id="PS50943"/>
    </source>
</evidence>
<dbReference type="CDD" id="cd00093">
    <property type="entry name" value="HTH_XRE"/>
    <property type="match status" value="1"/>
</dbReference>
<gene>
    <name evidence="9" type="ORF">I5L79_08160</name>
</gene>
<dbReference type="SMART" id="SM00530">
    <property type="entry name" value="HTH_XRE"/>
    <property type="match status" value="1"/>
</dbReference>
<keyword evidence="2 7" id="KW-0812">Transmembrane</keyword>
<dbReference type="PANTHER" id="PTHR46797:SF1">
    <property type="entry name" value="METHYLPHOSPHONATE SYNTHASE"/>
    <property type="match status" value="1"/>
</dbReference>
<proteinExistence type="predicted"/>
<dbReference type="Pfam" id="PF09685">
    <property type="entry name" value="MamF_MmsF"/>
    <property type="match status" value="1"/>
</dbReference>
<sequence>MFSAARILALRKSKGLSQEMLAEQSGVSLRTIQRVEQGETVPRGHTLQALAAALGVSLADFRAEPEPVAAPVPVGASVASTPFTAAPEIPEPLAGPGQALSRADEQALTSTPEPAPQTALVAAPPEPVVTHYSPLRPDPEFLQLLNLSALSLLVLPLLNIIVPFVLWRRRRHTILHAAEVGRRVLGFQILWQVGCFFAYIVLMVGYQVAHALHLTLWRGGYLAVFIGSYLLNVLTVVYYAGQLRRGNLNIYRIRL</sequence>
<reference evidence="9 10" key="1">
    <citation type="submission" date="2020-11" db="EMBL/GenBank/DDBJ databases">
        <title>Hymenobacter sp.</title>
        <authorList>
            <person name="Kim M.K."/>
        </authorList>
    </citation>
    <scope>NUCLEOTIDE SEQUENCE [LARGE SCALE GENOMIC DNA]</scope>
    <source>
        <strain evidence="9 10">BT594</strain>
    </source>
</reference>
<comment type="caution">
    <text evidence="9">The sequence shown here is derived from an EMBL/GenBank/DDBJ whole genome shotgun (WGS) entry which is preliminary data.</text>
</comment>
<evidence type="ECO:0000313" key="10">
    <source>
        <dbReference type="Proteomes" id="UP000601099"/>
    </source>
</evidence>
<feature type="domain" description="HTH cro/C1-type" evidence="8">
    <location>
        <begin position="7"/>
        <end position="61"/>
    </location>
</feature>
<keyword evidence="10" id="KW-1185">Reference proteome</keyword>
<keyword evidence="5 7" id="KW-0472">Membrane</keyword>
<dbReference type="InterPro" id="IPR010982">
    <property type="entry name" value="Lambda_DNA-bd_dom_sf"/>
</dbReference>
<organism evidence="9 10">
    <name type="scientific">Hymenobacter guriensis</name>
    <dbReference type="NCBI Taxonomy" id="2793065"/>
    <lineage>
        <taxon>Bacteria</taxon>
        <taxon>Pseudomonadati</taxon>
        <taxon>Bacteroidota</taxon>
        <taxon>Cytophagia</taxon>
        <taxon>Cytophagales</taxon>
        <taxon>Hymenobacteraceae</taxon>
        <taxon>Hymenobacter</taxon>
    </lineage>
</organism>
<dbReference type="Gene3D" id="1.10.260.40">
    <property type="entry name" value="lambda repressor-like DNA-binding domains"/>
    <property type="match status" value="1"/>
</dbReference>
<evidence type="ECO:0000256" key="7">
    <source>
        <dbReference type="SAM" id="Phobius"/>
    </source>
</evidence>
<evidence type="ECO:0000256" key="1">
    <source>
        <dbReference type="ARBA" id="ARBA00004141"/>
    </source>
</evidence>
<keyword evidence="3 7" id="KW-1133">Transmembrane helix</keyword>
<dbReference type="Pfam" id="PF01381">
    <property type="entry name" value="HTH_3"/>
    <property type="match status" value="1"/>
</dbReference>
<dbReference type="Proteomes" id="UP000601099">
    <property type="component" value="Unassembled WGS sequence"/>
</dbReference>
<feature type="transmembrane region" description="Helical" evidence="7">
    <location>
        <begin position="144"/>
        <end position="168"/>
    </location>
</feature>
<dbReference type="InterPro" id="IPR019109">
    <property type="entry name" value="MamF_MmsF"/>
</dbReference>
<dbReference type="EMBL" id="JADWYK010000004">
    <property type="protein sequence ID" value="MBG8553516.1"/>
    <property type="molecule type" value="Genomic_DNA"/>
</dbReference>
<evidence type="ECO:0000256" key="6">
    <source>
        <dbReference type="SAM" id="MobiDB-lite"/>
    </source>
</evidence>
<keyword evidence="4" id="KW-0238">DNA-binding</keyword>
<dbReference type="PANTHER" id="PTHR46797">
    <property type="entry name" value="HTH-TYPE TRANSCRIPTIONAL REGULATOR"/>
    <property type="match status" value="1"/>
</dbReference>
<accession>A0ABS0L077</accession>
<evidence type="ECO:0000256" key="3">
    <source>
        <dbReference type="ARBA" id="ARBA00022989"/>
    </source>
</evidence>
<dbReference type="SUPFAM" id="SSF47413">
    <property type="entry name" value="lambda repressor-like DNA-binding domains"/>
    <property type="match status" value="1"/>
</dbReference>
<evidence type="ECO:0000256" key="4">
    <source>
        <dbReference type="ARBA" id="ARBA00023125"/>
    </source>
</evidence>
<dbReference type="PROSITE" id="PS50943">
    <property type="entry name" value="HTH_CROC1"/>
    <property type="match status" value="1"/>
</dbReference>
<evidence type="ECO:0000313" key="9">
    <source>
        <dbReference type="EMBL" id="MBG8553516.1"/>
    </source>
</evidence>